<evidence type="ECO:0000313" key="2">
    <source>
        <dbReference type="EMBL" id="KAF7154441.1"/>
    </source>
</evidence>
<sequence>MTEERAVVVVPVMMVRDCLNPTRTSTPSCIVLPTPTAANAGNNFTVKPGYLNMLPTFQALELENPYLHVRDFEDVVENSQSWDYSNPAERTTHMVSFDQLNAGKIVFREQEDLSQKVAHLTRKLEKLELTKAKEVAVVAKVDEMCHICDTLGHSTNECPTIPAFKEVLHGTIEQVDVNALNQAQNQARQPVNFPLSATYTPEWCKHSNFSWRNADNPGPSQGPLGPPMGPNVYQPPHKRAIEETLQMFMQGQSTINEQNAQVFGDIKTQLSKLTSSMGVMQQEKEKFPAQPQANPQGQHFVSSSSGTHSNVEEAKSISTLRSASISVNGVSSSIWFEC</sequence>
<comment type="caution">
    <text evidence="2">The sequence shown here is derived from an EMBL/GenBank/DDBJ whole genome shotgun (WGS) entry which is preliminary data.</text>
</comment>
<feature type="compositionally biased region" description="Polar residues" evidence="1">
    <location>
        <begin position="291"/>
        <end position="309"/>
    </location>
</feature>
<accession>A0A834HH96</accession>
<dbReference type="AlphaFoldDB" id="A0A834HH96"/>
<gene>
    <name evidence="2" type="ORF">RHSIM_Rhsim01G0103800</name>
</gene>
<name>A0A834HH96_RHOSS</name>
<reference evidence="2" key="1">
    <citation type="submission" date="2019-11" db="EMBL/GenBank/DDBJ databases">
        <authorList>
            <person name="Liu Y."/>
            <person name="Hou J."/>
            <person name="Li T.-Q."/>
            <person name="Guan C.-H."/>
            <person name="Wu X."/>
            <person name="Wu H.-Z."/>
            <person name="Ling F."/>
            <person name="Zhang R."/>
            <person name="Shi X.-G."/>
            <person name="Ren J.-P."/>
            <person name="Chen E.-F."/>
            <person name="Sun J.-M."/>
        </authorList>
    </citation>
    <scope>NUCLEOTIDE SEQUENCE</scope>
    <source>
        <strain evidence="2">Adult_tree_wgs_1</strain>
        <tissue evidence="2">Leaves</tissue>
    </source>
</reference>
<keyword evidence="3" id="KW-1185">Reference proteome</keyword>
<dbReference type="EMBL" id="WJXA01000001">
    <property type="protein sequence ID" value="KAF7154441.1"/>
    <property type="molecule type" value="Genomic_DNA"/>
</dbReference>
<evidence type="ECO:0000256" key="1">
    <source>
        <dbReference type="SAM" id="MobiDB-lite"/>
    </source>
</evidence>
<proteinExistence type="predicted"/>
<dbReference type="Proteomes" id="UP000626092">
    <property type="component" value="Unassembled WGS sequence"/>
</dbReference>
<evidence type="ECO:0000313" key="3">
    <source>
        <dbReference type="Proteomes" id="UP000626092"/>
    </source>
</evidence>
<protein>
    <submittedName>
        <fullName evidence="2">Uncharacterized protein</fullName>
    </submittedName>
</protein>
<organism evidence="2 3">
    <name type="scientific">Rhododendron simsii</name>
    <name type="common">Sims's rhododendron</name>
    <dbReference type="NCBI Taxonomy" id="118357"/>
    <lineage>
        <taxon>Eukaryota</taxon>
        <taxon>Viridiplantae</taxon>
        <taxon>Streptophyta</taxon>
        <taxon>Embryophyta</taxon>
        <taxon>Tracheophyta</taxon>
        <taxon>Spermatophyta</taxon>
        <taxon>Magnoliopsida</taxon>
        <taxon>eudicotyledons</taxon>
        <taxon>Gunneridae</taxon>
        <taxon>Pentapetalae</taxon>
        <taxon>asterids</taxon>
        <taxon>Ericales</taxon>
        <taxon>Ericaceae</taxon>
        <taxon>Ericoideae</taxon>
        <taxon>Rhodoreae</taxon>
        <taxon>Rhododendron</taxon>
    </lineage>
</organism>
<dbReference type="OrthoDB" id="1746799at2759"/>
<feature type="region of interest" description="Disordered" evidence="1">
    <location>
        <begin position="284"/>
        <end position="313"/>
    </location>
</feature>